<keyword evidence="6" id="KW-0227">DNA damage</keyword>
<evidence type="ECO:0000256" key="2">
    <source>
        <dbReference type="ARBA" id="ARBA00022490"/>
    </source>
</evidence>
<evidence type="ECO:0000256" key="3">
    <source>
        <dbReference type="ARBA" id="ARBA00022722"/>
    </source>
</evidence>
<evidence type="ECO:0000256" key="1">
    <source>
        <dbReference type="ARBA" id="ARBA00009518"/>
    </source>
</evidence>
<dbReference type="EMBL" id="LNQE01001598">
    <property type="protein sequence ID" value="KUG14978.1"/>
    <property type="molecule type" value="Genomic_DNA"/>
</dbReference>
<dbReference type="NCBIfam" id="TIGR00228">
    <property type="entry name" value="ruvC"/>
    <property type="match status" value="1"/>
</dbReference>
<dbReference type="SUPFAM" id="SSF53098">
    <property type="entry name" value="Ribonuclease H-like"/>
    <property type="match status" value="1"/>
</dbReference>
<dbReference type="NCBIfam" id="NF000711">
    <property type="entry name" value="PRK00039.2-1"/>
    <property type="match status" value="1"/>
</dbReference>
<dbReference type="PRINTS" id="PR00696">
    <property type="entry name" value="RSOLVASERUVC"/>
</dbReference>
<keyword evidence="4" id="KW-0479">Metal-binding</keyword>
<dbReference type="InterPro" id="IPR012337">
    <property type="entry name" value="RNaseH-like_sf"/>
</dbReference>
<comment type="caution">
    <text evidence="12">The sequence shown here is derived from an EMBL/GenBank/DDBJ whole genome shotgun (WGS) entry which is preliminary data.</text>
</comment>
<dbReference type="CDD" id="cd16962">
    <property type="entry name" value="RuvC"/>
    <property type="match status" value="1"/>
</dbReference>
<keyword evidence="11" id="KW-0234">DNA repair</keyword>
<dbReference type="GO" id="GO:0006310">
    <property type="term" value="P:DNA recombination"/>
    <property type="evidence" value="ECO:0007669"/>
    <property type="project" value="UniProtKB-KW"/>
</dbReference>
<evidence type="ECO:0000256" key="6">
    <source>
        <dbReference type="ARBA" id="ARBA00022763"/>
    </source>
</evidence>
<gene>
    <name evidence="12" type="ORF">ASZ90_015378</name>
</gene>
<dbReference type="EC" id="3.1.22.4" evidence="12"/>
<dbReference type="GO" id="GO:0046872">
    <property type="term" value="F:metal ion binding"/>
    <property type="evidence" value="ECO:0007669"/>
    <property type="project" value="UniProtKB-KW"/>
</dbReference>
<keyword evidence="3" id="KW-0540">Nuclease</keyword>
<evidence type="ECO:0000256" key="7">
    <source>
        <dbReference type="ARBA" id="ARBA00022801"/>
    </source>
</evidence>
<dbReference type="Pfam" id="PF02075">
    <property type="entry name" value="RuvC"/>
    <property type="match status" value="1"/>
</dbReference>
<evidence type="ECO:0000256" key="8">
    <source>
        <dbReference type="ARBA" id="ARBA00022842"/>
    </source>
</evidence>
<organism evidence="12">
    <name type="scientific">hydrocarbon metagenome</name>
    <dbReference type="NCBI Taxonomy" id="938273"/>
    <lineage>
        <taxon>unclassified sequences</taxon>
        <taxon>metagenomes</taxon>
        <taxon>ecological metagenomes</taxon>
    </lineage>
</organism>
<keyword evidence="10" id="KW-0233">DNA recombination</keyword>
<keyword evidence="7 12" id="KW-0378">Hydrolase</keyword>
<dbReference type="Gene3D" id="3.30.420.10">
    <property type="entry name" value="Ribonuclease H-like superfamily/Ribonuclease H"/>
    <property type="match status" value="1"/>
</dbReference>
<dbReference type="PANTHER" id="PTHR30194">
    <property type="entry name" value="CROSSOVER JUNCTION ENDODEOXYRIBONUCLEASE RUVC"/>
    <property type="match status" value="1"/>
</dbReference>
<evidence type="ECO:0000256" key="10">
    <source>
        <dbReference type="ARBA" id="ARBA00023172"/>
    </source>
</evidence>
<dbReference type="AlphaFoldDB" id="A0A0W8F320"/>
<dbReference type="InterPro" id="IPR036397">
    <property type="entry name" value="RNaseH_sf"/>
</dbReference>
<keyword evidence="5" id="KW-0255">Endonuclease</keyword>
<name>A0A0W8F320_9ZZZZ</name>
<dbReference type="FunFam" id="3.30.420.10:FF:000002">
    <property type="entry name" value="Crossover junction endodeoxyribonuclease RuvC"/>
    <property type="match status" value="1"/>
</dbReference>
<dbReference type="PANTHER" id="PTHR30194:SF3">
    <property type="entry name" value="CROSSOVER JUNCTION ENDODEOXYRIBONUCLEASE RUVC"/>
    <property type="match status" value="1"/>
</dbReference>
<keyword evidence="2" id="KW-0963">Cytoplasm</keyword>
<dbReference type="HAMAP" id="MF_00034">
    <property type="entry name" value="RuvC"/>
    <property type="match status" value="1"/>
</dbReference>
<dbReference type="GO" id="GO:0003677">
    <property type="term" value="F:DNA binding"/>
    <property type="evidence" value="ECO:0007669"/>
    <property type="project" value="UniProtKB-KW"/>
</dbReference>
<evidence type="ECO:0000313" key="12">
    <source>
        <dbReference type="EMBL" id="KUG14978.1"/>
    </source>
</evidence>
<evidence type="ECO:0000256" key="4">
    <source>
        <dbReference type="ARBA" id="ARBA00022723"/>
    </source>
</evidence>
<keyword evidence="9" id="KW-0238">DNA-binding</keyword>
<protein>
    <submittedName>
        <fullName evidence="12">Crossover junction endodeoxyribonuclease ruvc</fullName>
        <ecNumber evidence="12">3.1.22.4</ecNumber>
    </submittedName>
</protein>
<sequence length="249" mass="27284">MSSLSSRSSSPLSRSSGMAEVRGITSPWPGILLPGYSRQYTGGKPAARIARVPACKSAGKMRFFPKRQKDMLGRRTITHTAARDTRNECMIVLGIDPGLATVGYGVIESLDGRVRAVLCYDCIRTSGKVSTTPERLEEIYTRVCGIIGEHRPGWMAMEKLFFSRNVSSALNVAEVRGVILLAAQRHGIPVAEYTPNQVKQAITGSGRADKRQMQEMIRRLLDLPEIPKPDDVADGLAVALCHLHVVREP</sequence>
<evidence type="ECO:0000256" key="11">
    <source>
        <dbReference type="ARBA" id="ARBA00023204"/>
    </source>
</evidence>
<dbReference type="GO" id="GO:0006281">
    <property type="term" value="P:DNA repair"/>
    <property type="evidence" value="ECO:0007669"/>
    <property type="project" value="UniProtKB-KW"/>
</dbReference>
<comment type="similarity">
    <text evidence="1">Belongs to the RuvC family.</text>
</comment>
<dbReference type="InterPro" id="IPR002176">
    <property type="entry name" value="X-over_junc_endoDNase_RuvC"/>
</dbReference>
<evidence type="ECO:0000256" key="9">
    <source>
        <dbReference type="ARBA" id="ARBA00023125"/>
    </source>
</evidence>
<reference evidence="12" key="1">
    <citation type="journal article" date="2015" name="Proc. Natl. Acad. Sci. U.S.A.">
        <title>Networks of energetic and metabolic interactions define dynamics in microbial communities.</title>
        <authorList>
            <person name="Embree M."/>
            <person name="Liu J.K."/>
            <person name="Al-Bassam M.M."/>
            <person name="Zengler K."/>
        </authorList>
    </citation>
    <scope>NUCLEOTIDE SEQUENCE</scope>
</reference>
<dbReference type="PROSITE" id="PS01321">
    <property type="entry name" value="RUVC"/>
    <property type="match status" value="1"/>
</dbReference>
<accession>A0A0W8F320</accession>
<dbReference type="GO" id="GO:0008821">
    <property type="term" value="F:crossover junction DNA endonuclease activity"/>
    <property type="evidence" value="ECO:0007669"/>
    <property type="project" value="InterPro"/>
</dbReference>
<evidence type="ECO:0000256" key="5">
    <source>
        <dbReference type="ARBA" id="ARBA00022759"/>
    </source>
</evidence>
<keyword evidence="8" id="KW-0460">Magnesium</keyword>
<proteinExistence type="inferred from homology"/>
<dbReference type="InterPro" id="IPR020563">
    <property type="entry name" value="X-over_junc_endoDNase_Mg_BS"/>
</dbReference>